<dbReference type="InterPro" id="IPR036719">
    <property type="entry name" value="Neuro-gated_channel_TM_sf"/>
</dbReference>
<dbReference type="SUPFAM" id="SSF90112">
    <property type="entry name" value="Neurotransmitter-gated ion-channel transmembrane pore"/>
    <property type="match status" value="1"/>
</dbReference>
<dbReference type="Pfam" id="PF02931">
    <property type="entry name" value="Neur_chan_LBD"/>
    <property type="match status" value="1"/>
</dbReference>
<keyword evidence="2" id="KW-1133">Transmembrane helix</keyword>
<dbReference type="InParanoid" id="A0A6J2Y081"/>
<gene>
    <name evidence="7" type="primary">LOC115882993</name>
</gene>
<feature type="signal peptide" evidence="3">
    <location>
        <begin position="1"/>
        <end position="19"/>
    </location>
</feature>
<evidence type="ECO:0000313" key="7">
    <source>
        <dbReference type="RefSeq" id="XP_030757127.1"/>
    </source>
</evidence>
<evidence type="ECO:0000259" key="4">
    <source>
        <dbReference type="Pfam" id="PF02931"/>
    </source>
</evidence>
<dbReference type="KEGG" id="soy:115882993"/>
<dbReference type="InterPro" id="IPR006202">
    <property type="entry name" value="Neur_chan_lig-bd"/>
</dbReference>
<dbReference type="InterPro" id="IPR036734">
    <property type="entry name" value="Neur_chan_lig-bd_sf"/>
</dbReference>
<evidence type="ECO:0000256" key="2">
    <source>
        <dbReference type="SAM" id="Phobius"/>
    </source>
</evidence>
<evidence type="ECO:0000256" key="3">
    <source>
        <dbReference type="SAM" id="SignalP"/>
    </source>
</evidence>
<dbReference type="InterPro" id="IPR038050">
    <property type="entry name" value="Neuro_actylchol_rec"/>
</dbReference>
<sequence length="576" mass="65793">MKCILLVLITINFQSLCKAVYYQSNSTDLTKCSTISYSRTGSNYKEFYPISVKNNPENGSLIFDFHFAVLATSDAHILLAPSDNITKQDPVYELVIGAGGNTFSDIRRMQKSDVKASVRIKNLLSALDPHFFWIHMTKIGTEGLLEVGREGDNTSFISWQDPDPLPIKVISFSTWSGIEAKWYFDCDRSGNEEEIQKSLTPLEKLRRIMLAQYDPMVRPVLDQGTFTMLPIWLNLKYLELDEHKSTLYLMGTATLKWRDEKLDWDPKLYGDIQTMHIFKNEIWQPKLLCSSAVSNPYAIFEDSMMVVNHTGMVTWRPAFHLETFCNAVNLGDWPRDTHTCNVSFEIFHDQNVLVIFDENGSSLLDHEPSQWLVLEAKALNKQNTTLDSWRFFNIIFKVKRSSSIYTAVFFSPFLVIAVLLLTSFWVSTKGHMKISMGCAQLLLETLMLLTLGSFVPNSSDHVPNLTLLYSWSLVGTLVSIIISIIVINFSREKQGTPLSHILCNILTIKFVKRILFLPDIIMPDEYGHLGRNSLTKNEDKGQSFWFLLGVAIDRISFFVYLLLVCYVVGQYIAFCL</sequence>
<feature type="transmembrane region" description="Helical" evidence="2">
    <location>
        <begin position="404"/>
        <end position="426"/>
    </location>
</feature>
<dbReference type="GO" id="GO:0005230">
    <property type="term" value="F:extracellular ligand-gated monoatomic ion channel activity"/>
    <property type="evidence" value="ECO:0007669"/>
    <property type="project" value="InterPro"/>
</dbReference>
<feature type="transmembrane region" description="Helical" evidence="2">
    <location>
        <begin position="543"/>
        <end position="568"/>
    </location>
</feature>
<feature type="transmembrane region" description="Helical" evidence="2">
    <location>
        <begin position="438"/>
        <end position="456"/>
    </location>
</feature>
<comment type="subcellular location">
    <subcellularLocation>
        <location evidence="1">Membrane</location>
        <topology evidence="1">Multi-pass membrane protein</topology>
    </subcellularLocation>
</comment>
<dbReference type="AlphaFoldDB" id="A0A6J2Y081"/>
<dbReference type="OrthoDB" id="8182187at2759"/>
<dbReference type="GeneID" id="115882993"/>
<protein>
    <submittedName>
        <fullName evidence="7">Neuronal acetylcholine receptor subunit beta-3-like</fullName>
    </submittedName>
</protein>
<dbReference type="Proteomes" id="UP000504635">
    <property type="component" value="Unplaced"/>
</dbReference>
<feature type="transmembrane region" description="Helical" evidence="2">
    <location>
        <begin position="468"/>
        <end position="489"/>
    </location>
</feature>
<evidence type="ECO:0000313" key="6">
    <source>
        <dbReference type="Proteomes" id="UP000504635"/>
    </source>
</evidence>
<dbReference type="GO" id="GO:0016020">
    <property type="term" value="C:membrane"/>
    <property type="evidence" value="ECO:0007669"/>
    <property type="project" value="UniProtKB-SubCell"/>
</dbReference>
<dbReference type="PANTHER" id="PTHR36695:SF12">
    <property type="entry name" value="AGAP008648-PA"/>
    <property type="match status" value="1"/>
</dbReference>
<keyword evidence="2" id="KW-0812">Transmembrane</keyword>
<dbReference type="RefSeq" id="XP_030757127.1">
    <property type="nucleotide sequence ID" value="XM_030901267.1"/>
</dbReference>
<accession>A0A6J2Y081</accession>
<dbReference type="Pfam" id="PF12248">
    <property type="entry name" value="Methyltransf_FA"/>
    <property type="match status" value="1"/>
</dbReference>
<feature type="domain" description="Farnesoic acid O-methyl transferase" evidence="5">
    <location>
        <begin position="47"/>
        <end position="187"/>
    </location>
</feature>
<organism evidence="6 7">
    <name type="scientific">Sitophilus oryzae</name>
    <name type="common">Rice weevil</name>
    <name type="synonym">Curculio oryzae</name>
    <dbReference type="NCBI Taxonomy" id="7048"/>
    <lineage>
        <taxon>Eukaryota</taxon>
        <taxon>Metazoa</taxon>
        <taxon>Ecdysozoa</taxon>
        <taxon>Arthropoda</taxon>
        <taxon>Hexapoda</taxon>
        <taxon>Insecta</taxon>
        <taxon>Pterygota</taxon>
        <taxon>Neoptera</taxon>
        <taxon>Endopterygota</taxon>
        <taxon>Coleoptera</taxon>
        <taxon>Polyphaga</taxon>
        <taxon>Cucujiformia</taxon>
        <taxon>Curculionidae</taxon>
        <taxon>Dryophthorinae</taxon>
        <taxon>Sitophilus</taxon>
    </lineage>
</organism>
<dbReference type="FunCoup" id="A0A6J2Y081">
    <property type="interactions" value="11"/>
</dbReference>
<dbReference type="CDD" id="cd18989">
    <property type="entry name" value="LGIC_ECD_cation"/>
    <property type="match status" value="1"/>
</dbReference>
<dbReference type="Gene3D" id="1.20.58.390">
    <property type="entry name" value="Neurotransmitter-gated ion-channel transmembrane domain"/>
    <property type="match status" value="1"/>
</dbReference>
<dbReference type="PANTHER" id="PTHR36695">
    <property type="entry name" value="AGAP008648-PA"/>
    <property type="match status" value="1"/>
</dbReference>
<evidence type="ECO:0000256" key="1">
    <source>
        <dbReference type="ARBA" id="ARBA00004141"/>
    </source>
</evidence>
<name>A0A6J2Y081_SITOR</name>
<evidence type="ECO:0000259" key="5">
    <source>
        <dbReference type="Pfam" id="PF12248"/>
    </source>
</evidence>
<proteinExistence type="predicted"/>
<reference evidence="7" key="1">
    <citation type="submission" date="2025-08" db="UniProtKB">
        <authorList>
            <consortium name="RefSeq"/>
        </authorList>
    </citation>
    <scope>IDENTIFICATION</scope>
    <source>
        <tissue evidence="7">Gonads</tissue>
    </source>
</reference>
<feature type="chain" id="PRO_5026724203" evidence="3">
    <location>
        <begin position="20"/>
        <end position="576"/>
    </location>
</feature>
<feature type="domain" description="Neurotransmitter-gated ion-channel ligand-binding" evidence="4">
    <location>
        <begin position="204"/>
        <end position="349"/>
    </location>
</feature>
<dbReference type="SUPFAM" id="SSF63712">
    <property type="entry name" value="Nicotinic receptor ligand binding domain-like"/>
    <property type="match status" value="1"/>
</dbReference>
<dbReference type="Gene3D" id="2.70.170.10">
    <property type="entry name" value="Neurotransmitter-gated ion-channel ligand-binding domain"/>
    <property type="match status" value="1"/>
</dbReference>
<dbReference type="InterPro" id="IPR022041">
    <property type="entry name" value="Methyltransf_FA"/>
</dbReference>
<keyword evidence="6" id="KW-1185">Reference proteome</keyword>
<keyword evidence="2" id="KW-0472">Membrane</keyword>
<keyword evidence="3" id="KW-0732">Signal</keyword>